<evidence type="ECO:0000313" key="4">
    <source>
        <dbReference type="Proteomes" id="UP000316726"/>
    </source>
</evidence>
<feature type="domain" description="Sucrose phosphatase-like" evidence="2">
    <location>
        <begin position="9"/>
        <end position="254"/>
    </location>
</feature>
<dbReference type="InterPro" id="IPR006380">
    <property type="entry name" value="SPP-like_dom"/>
</dbReference>
<dbReference type="PANTHER" id="PTHR46521">
    <property type="entry name" value="SUCROSE-PHOSPHATASE 2-RELATED"/>
    <property type="match status" value="1"/>
</dbReference>
<proteinExistence type="predicted"/>
<dbReference type="SUPFAM" id="SSF56784">
    <property type="entry name" value="HAD-like"/>
    <property type="match status" value="1"/>
</dbReference>
<dbReference type="OrthoDB" id="531008at2759"/>
<dbReference type="EMBL" id="CP031036">
    <property type="protein sequence ID" value="QDZ19775.1"/>
    <property type="molecule type" value="Genomic_DNA"/>
</dbReference>
<accession>A0A5B8MJC6</accession>
<name>A0A5B8MJC6_9CHLO</name>
<dbReference type="Proteomes" id="UP000316726">
    <property type="component" value="Chromosome 3"/>
</dbReference>
<evidence type="ECO:0000313" key="3">
    <source>
        <dbReference type="EMBL" id="QDZ19775.1"/>
    </source>
</evidence>
<dbReference type="PANTHER" id="PTHR46521:SF4">
    <property type="entry name" value="SUCROSE-PHOSPHATASE 2-RELATED"/>
    <property type="match status" value="1"/>
</dbReference>
<dbReference type="AlphaFoldDB" id="A0A5B8MJC6"/>
<organism evidence="3 4">
    <name type="scientific">Chloropicon primus</name>
    <dbReference type="NCBI Taxonomy" id="1764295"/>
    <lineage>
        <taxon>Eukaryota</taxon>
        <taxon>Viridiplantae</taxon>
        <taxon>Chlorophyta</taxon>
        <taxon>Chloropicophyceae</taxon>
        <taxon>Chloropicales</taxon>
        <taxon>Chloropicaceae</taxon>
        <taxon>Chloropicon</taxon>
    </lineage>
</organism>
<keyword evidence="4" id="KW-1185">Reference proteome</keyword>
<protein>
    <submittedName>
        <fullName evidence="3">Sucrose-phosphate synthase</fullName>
    </submittedName>
</protein>
<dbReference type="STRING" id="1764295.A0A5B8MJC6"/>
<dbReference type="Gene3D" id="3.90.1070.10">
    <property type="match status" value="1"/>
</dbReference>
<evidence type="ECO:0000259" key="2">
    <source>
        <dbReference type="Pfam" id="PF05116"/>
    </source>
</evidence>
<sequence>MVGTGAEADERSREFRSYWREVHRQEGQGSCLVYSTGRTISQYEELRREKGGEVLADPELLVCAVGTRIYERGRGTWTEREDWTSKLDQDWSASKVRRVADDCIAKFGQDNVHLRPPHELNEHKITLGIREHLVRSASDWMSSSFRELQVKAKLVSSGSGEWRYLDILSRGSGKKEALEFIRRALKFSHDNTVACGDSGNDLDMIQGDSLAVIVGNAQPDLLDWYEKNGRNNERVYYAKESTAGGILEGLQHFGLF</sequence>
<keyword evidence="1" id="KW-0378">Hydrolase</keyword>
<dbReference type="Pfam" id="PF05116">
    <property type="entry name" value="S6PP"/>
    <property type="match status" value="1"/>
</dbReference>
<dbReference type="InterPro" id="IPR051518">
    <property type="entry name" value="Sucrose_Phosphatase"/>
</dbReference>
<gene>
    <name evidence="3" type="ORF">A3770_03p22930</name>
</gene>
<dbReference type="InterPro" id="IPR023214">
    <property type="entry name" value="HAD_sf"/>
</dbReference>
<reference evidence="3 4" key="1">
    <citation type="submission" date="2018-07" db="EMBL/GenBank/DDBJ databases">
        <title>The complete nuclear genome of the prasinophyte Chloropicon primus (CCMP1205).</title>
        <authorList>
            <person name="Pombert J.-F."/>
            <person name="Otis C."/>
            <person name="Turmel M."/>
            <person name="Lemieux C."/>
        </authorList>
    </citation>
    <scope>NUCLEOTIDE SEQUENCE [LARGE SCALE GENOMIC DNA]</scope>
    <source>
        <strain evidence="3 4">CCMP1205</strain>
    </source>
</reference>
<dbReference type="InterPro" id="IPR006379">
    <property type="entry name" value="HAD-SF_hydro_IIB"/>
</dbReference>
<evidence type="ECO:0000256" key="1">
    <source>
        <dbReference type="ARBA" id="ARBA00022801"/>
    </source>
</evidence>
<dbReference type="NCBIfam" id="TIGR01484">
    <property type="entry name" value="HAD-SF-IIB"/>
    <property type="match status" value="1"/>
</dbReference>
<dbReference type="InterPro" id="IPR036412">
    <property type="entry name" value="HAD-like_sf"/>
</dbReference>
<dbReference type="Gene3D" id="3.40.50.1000">
    <property type="entry name" value="HAD superfamily/HAD-like"/>
    <property type="match status" value="1"/>
</dbReference>
<dbReference type="GO" id="GO:0016787">
    <property type="term" value="F:hydrolase activity"/>
    <property type="evidence" value="ECO:0007669"/>
    <property type="project" value="UniProtKB-KW"/>
</dbReference>